<accession>A0A1V9EBF0</accession>
<protein>
    <submittedName>
        <fullName evidence="1">Uncharacterized protein</fullName>
    </submittedName>
</protein>
<evidence type="ECO:0000313" key="2">
    <source>
        <dbReference type="Proteomes" id="UP000192610"/>
    </source>
</evidence>
<sequence>MHRRDRELLVTIYEKIEKLVEAVHIINEKQKLSKKPVFETYPFSPENIDSGNLARLSEVYEVGNILHEKIKAVAENIIRITNAEKLF</sequence>
<organism evidence="1 2">
    <name type="scientific">Niastella yeongjuensis</name>
    <dbReference type="NCBI Taxonomy" id="354355"/>
    <lineage>
        <taxon>Bacteria</taxon>
        <taxon>Pseudomonadati</taxon>
        <taxon>Bacteroidota</taxon>
        <taxon>Chitinophagia</taxon>
        <taxon>Chitinophagales</taxon>
        <taxon>Chitinophagaceae</taxon>
        <taxon>Niastella</taxon>
    </lineage>
</organism>
<gene>
    <name evidence="1" type="ORF">A4H97_11045</name>
</gene>
<dbReference type="EMBL" id="LVXG01000045">
    <property type="protein sequence ID" value="OQP43443.1"/>
    <property type="molecule type" value="Genomic_DNA"/>
</dbReference>
<reference evidence="2" key="1">
    <citation type="submission" date="2016-04" db="EMBL/GenBank/DDBJ databases">
        <authorList>
            <person name="Chen L."/>
            <person name="Zhuang W."/>
            <person name="Wang G."/>
        </authorList>
    </citation>
    <scope>NUCLEOTIDE SEQUENCE [LARGE SCALE GENOMIC DNA]</scope>
    <source>
        <strain evidence="2">17621</strain>
    </source>
</reference>
<name>A0A1V9EBF0_9BACT</name>
<keyword evidence="2" id="KW-1185">Reference proteome</keyword>
<proteinExistence type="predicted"/>
<comment type="caution">
    <text evidence="1">The sequence shown here is derived from an EMBL/GenBank/DDBJ whole genome shotgun (WGS) entry which is preliminary data.</text>
</comment>
<dbReference type="AlphaFoldDB" id="A0A1V9EBF0"/>
<evidence type="ECO:0000313" key="1">
    <source>
        <dbReference type="EMBL" id="OQP43443.1"/>
    </source>
</evidence>
<dbReference type="Proteomes" id="UP000192610">
    <property type="component" value="Unassembled WGS sequence"/>
</dbReference>